<proteinExistence type="predicted"/>
<dbReference type="SUPFAM" id="SSF48452">
    <property type="entry name" value="TPR-like"/>
    <property type="match status" value="1"/>
</dbReference>
<reference evidence="2 3" key="1">
    <citation type="submission" date="2019-06" db="EMBL/GenBank/DDBJ databases">
        <title>Sequencing the genomes of 1000 actinobacteria strains.</title>
        <authorList>
            <person name="Klenk H.-P."/>
        </authorList>
    </citation>
    <scope>NUCLEOTIDE SEQUENCE [LARGE SCALE GENOMIC DNA]</scope>
    <source>
        <strain evidence="2 3">DSM 45456</strain>
    </source>
</reference>
<sequence>MTLAEDDFTDSARRLCTAVRAAPQDDLERSAAHALSPEHGPDWLDTDLTQLVAAGLLQQTGEKDTAALDTYAASGAWRAYMLTLFDPGSIALVAGNADGALRELETAETVFAELLEQNDCNAALMLAARGRALTAPGRFREARAVLVKAPERVRQVAPGNLTEQSRIVKAQADVAAATQDPTWPALLRQALNLFDRAHSPYADRMRRRVHGTALLPLGSPPGASPPAPRPDPRRRGEGGW</sequence>
<evidence type="ECO:0000313" key="3">
    <source>
        <dbReference type="Proteomes" id="UP000316628"/>
    </source>
</evidence>
<dbReference type="EMBL" id="VFPP01000001">
    <property type="protein sequence ID" value="TQM78191.1"/>
    <property type="molecule type" value="Genomic_DNA"/>
</dbReference>
<dbReference type="Proteomes" id="UP000316628">
    <property type="component" value="Unassembled WGS sequence"/>
</dbReference>
<comment type="caution">
    <text evidence="2">The sequence shown here is derived from an EMBL/GenBank/DDBJ whole genome shotgun (WGS) entry which is preliminary data.</text>
</comment>
<evidence type="ECO:0000256" key="1">
    <source>
        <dbReference type="SAM" id="MobiDB-lite"/>
    </source>
</evidence>
<dbReference type="InterPro" id="IPR011990">
    <property type="entry name" value="TPR-like_helical_dom_sf"/>
</dbReference>
<dbReference type="RefSeq" id="WP_141974967.1">
    <property type="nucleotide sequence ID" value="NZ_VFPP01000001.1"/>
</dbReference>
<organism evidence="2 3">
    <name type="scientific">Saccharothrix saharensis</name>
    <dbReference type="NCBI Taxonomy" id="571190"/>
    <lineage>
        <taxon>Bacteria</taxon>
        <taxon>Bacillati</taxon>
        <taxon>Actinomycetota</taxon>
        <taxon>Actinomycetes</taxon>
        <taxon>Pseudonocardiales</taxon>
        <taxon>Pseudonocardiaceae</taxon>
        <taxon>Saccharothrix</taxon>
    </lineage>
</organism>
<dbReference type="AlphaFoldDB" id="A0A543J5U2"/>
<evidence type="ECO:0000313" key="2">
    <source>
        <dbReference type="EMBL" id="TQM78191.1"/>
    </source>
</evidence>
<gene>
    <name evidence="2" type="ORF">FHX81_0447</name>
</gene>
<keyword evidence="3" id="KW-1185">Reference proteome</keyword>
<protein>
    <recommendedName>
        <fullName evidence="4">Tetratricopeptide repeat protein</fullName>
    </recommendedName>
</protein>
<name>A0A543J5U2_9PSEU</name>
<feature type="region of interest" description="Disordered" evidence="1">
    <location>
        <begin position="213"/>
        <end position="240"/>
    </location>
</feature>
<accession>A0A543J5U2</accession>
<feature type="compositionally biased region" description="Pro residues" evidence="1">
    <location>
        <begin position="218"/>
        <end position="229"/>
    </location>
</feature>
<feature type="compositionally biased region" description="Basic and acidic residues" evidence="1">
    <location>
        <begin position="230"/>
        <end position="240"/>
    </location>
</feature>
<evidence type="ECO:0008006" key="4">
    <source>
        <dbReference type="Google" id="ProtNLM"/>
    </source>
</evidence>